<dbReference type="InterPro" id="IPR025943">
    <property type="entry name" value="Sigma_54_int_dom_ATP-bd_2"/>
</dbReference>
<dbReference type="Gene3D" id="1.10.8.60">
    <property type="match status" value="1"/>
</dbReference>
<dbReference type="Pfam" id="PF01590">
    <property type="entry name" value="GAF"/>
    <property type="match status" value="1"/>
</dbReference>
<dbReference type="InterPro" id="IPR003018">
    <property type="entry name" value="GAF"/>
</dbReference>
<feature type="domain" description="PAS" evidence="7">
    <location>
        <begin position="228"/>
        <end position="262"/>
    </location>
</feature>
<evidence type="ECO:0000313" key="8">
    <source>
        <dbReference type="EMBL" id="SHE64073.1"/>
    </source>
</evidence>
<protein>
    <submittedName>
        <fullName evidence="8">Transcriptional regulator of acetoin/glycerol metabolism</fullName>
    </submittedName>
</protein>
<dbReference type="SUPFAM" id="SSF55785">
    <property type="entry name" value="PYP-like sensor domain (PAS domain)"/>
    <property type="match status" value="1"/>
</dbReference>
<dbReference type="PANTHER" id="PTHR32071">
    <property type="entry name" value="TRANSCRIPTIONAL REGULATORY PROTEIN"/>
    <property type="match status" value="1"/>
</dbReference>
<dbReference type="STRING" id="1122156.SAMN02745117_00593"/>
<dbReference type="PANTHER" id="PTHR32071:SF77">
    <property type="entry name" value="TRANSCRIPTIONAL REGULATORY PROTEIN"/>
    <property type="match status" value="1"/>
</dbReference>
<dbReference type="CDD" id="cd00009">
    <property type="entry name" value="AAA"/>
    <property type="match status" value="1"/>
</dbReference>
<reference evidence="8 9" key="1">
    <citation type="submission" date="2016-11" db="EMBL/GenBank/DDBJ databases">
        <authorList>
            <person name="Jaros S."/>
            <person name="Januszkiewicz K."/>
            <person name="Wedrychowicz H."/>
        </authorList>
    </citation>
    <scope>NUCLEOTIDE SEQUENCE [LARGE SCALE GENOMIC DNA]</scope>
    <source>
        <strain evidence="8 9">DSM 16112</strain>
    </source>
</reference>
<dbReference type="SUPFAM" id="SSF55781">
    <property type="entry name" value="GAF domain-like"/>
    <property type="match status" value="1"/>
</dbReference>
<dbReference type="PROSITE" id="PS50112">
    <property type="entry name" value="PAS"/>
    <property type="match status" value="1"/>
</dbReference>
<dbReference type="RefSeq" id="WP_200796680.1">
    <property type="nucleotide sequence ID" value="NZ_FQUZ01000005.1"/>
</dbReference>
<dbReference type="CDD" id="cd00130">
    <property type="entry name" value="PAS"/>
    <property type="match status" value="1"/>
</dbReference>
<dbReference type="Proteomes" id="UP000184327">
    <property type="component" value="Unassembled WGS sequence"/>
</dbReference>
<dbReference type="SMART" id="SM00091">
    <property type="entry name" value="PAS"/>
    <property type="match status" value="1"/>
</dbReference>
<dbReference type="PROSITE" id="PS00676">
    <property type="entry name" value="SIGMA54_INTERACT_2"/>
    <property type="match status" value="1"/>
</dbReference>
<dbReference type="SUPFAM" id="SSF52540">
    <property type="entry name" value="P-loop containing nucleoside triphosphate hydrolases"/>
    <property type="match status" value="1"/>
</dbReference>
<evidence type="ECO:0000256" key="5">
    <source>
        <dbReference type="ARBA" id="ARBA00023163"/>
    </source>
</evidence>
<evidence type="ECO:0000259" key="7">
    <source>
        <dbReference type="PROSITE" id="PS50112"/>
    </source>
</evidence>
<dbReference type="InterPro" id="IPR009057">
    <property type="entry name" value="Homeodomain-like_sf"/>
</dbReference>
<accession>A0A1M4V5B7</accession>
<evidence type="ECO:0000313" key="9">
    <source>
        <dbReference type="Proteomes" id="UP000184327"/>
    </source>
</evidence>
<dbReference type="Gene3D" id="3.40.50.300">
    <property type="entry name" value="P-loop containing nucleotide triphosphate hydrolases"/>
    <property type="match status" value="1"/>
</dbReference>
<dbReference type="InterPro" id="IPR027417">
    <property type="entry name" value="P-loop_NTPase"/>
</dbReference>
<keyword evidence="9" id="KW-1185">Reference proteome</keyword>
<dbReference type="Pfam" id="PF02954">
    <property type="entry name" value="HTH_8"/>
    <property type="match status" value="1"/>
</dbReference>
<dbReference type="Gene3D" id="3.30.450.40">
    <property type="match status" value="1"/>
</dbReference>
<keyword evidence="3" id="KW-0805">Transcription regulation</keyword>
<evidence type="ECO:0000256" key="3">
    <source>
        <dbReference type="ARBA" id="ARBA00023015"/>
    </source>
</evidence>
<dbReference type="InterPro" id="IPR029016">
    <property type="entry name" value="GAF-like_dom_sf"/>
</dbReference>
<dbReference type="GO" id="GO:0006355">
    <property type="term" value="P:regulation of DNA-templated transcription"/>
    <property type="evidence" value="ECO:0007669"/>
    <property type="project" value="InterPro"/>
</dbReference>
<organism evidence="8 9">
    <name type="scientific">Lampropedia hyalina DSM 16112</name>
    <dbReference type="NCBI Taxonomy" id="1122156"/>
    <lineage>
        <taxon>Bacteria</taxon>
        <taxon>Pseudomonadati</taxon>
        <taxon>Pseudomonadota</taxon>
        <taxon>Betaproteobacteria</taxon>
        <taxon>Burkholderiales</taxon>
        <taxon>Comamonadaceae</taxon>
        <taxon>Lampropedia</taxon>
    </lineage>
</organism>
<dbReference type="GO" id="GO:0043565">
    <property type="term" value="F:sequence-specific DNA binding"/>
    <property type="evidence" value="ECO:0007669"/>
    <property type="project" value="InterPro"/>
</dbReference>
<dbReference type="FunFam" id="3.40.50.300:FF:000006">
    <property type="entry name" value="DNA-binding transcriptional regulator NtrC"/>
    <property type="match status" value="1"/>
</dbReference>
<dbReference type="GO" id="GO:0005524">
    <property type="term" value="F:ATP binding"/>
    <property type="evidence" value="ECO:0007669"/>
    <property type="project" value="UniProtKB-KW"/>
</dbReference>
<dbReference type="InterPro" id="IPR002197">
    <property type="entry name" value="HTH_Fis"/>
</dbReference>
<dbReference type="InterPro" id="IPR003593">
    <property type="entry name" value="AAA+_ATPase"/>
</dbReference>
<dbReference type="Pfam" id="PF00158">
    <property type="entry name" value="Sigma54_activat"/>
    <property type="match status" value="1"/>
</dbReference>
<dbReference type="Gene3D" id="1.10.10.60">
    <property type="entry name" value="Homeodomain-like"/>
    <property type="match status" value="1"/>
</dbReference>
<feature type="domain" description="Sigma-54 factor interaction" evidence="6">
    <location>
        <begin position="368"/>
        <end position="582"/>
    </location>
</feature>
<dbReference type="InterPro" id="IPR002078">
    <property type="entry name" value="Sigma_54_int"/>
</dbReference>
<sequence length="709" mass="77019">MGHHVATEQVIRIARRHLLEFGECLPGMLQEPLAQSWQRSLGAGLQPIHTARVPEPLSLAELRQVRDQNHDLLAHAQPVMDYLGEQISQSHSMMVLADRDCTLLHTLGAPTFLEKAQRVALSPGASWHEHSRGTNAVGLALAEQKPIRVHGGEHFLERNGFLHCVAAPILSARGAVVGILDISGDTGQDHAHALGLVRMAARMIENRWIASDFRHHIRLHLHPQPQGLDTVAEGIVVASVEGILMGANPEAMRMLGLERSDLDCLHLSHLFELPWPRLLEQLQHQQGNTLRLRHENGQFFHARLRGSKVANPPAVWHAASTTASSARRAAGSAGASTHSIPPLPPHRPAGDALELLDTGDSRWHLAAQKTRRVLDKPIALLIQGESGSGKELFARAAHESGPRKGQAFVAINCAAIPESLIEAELFGYAPGAFSGARREGSPGLLRQAHGGTLFLDEIGDMPLAMQARLLRVLQERQVTPLGGGRPVEVDFALISATHCQLKDAVARGQFRGDLYYRLNGLTVQLPALRERDDFGLLCAKILEHACPRQPPAVQPALLQALQGYHWPGNLRQLNSVLQTACAMLEPGETCIDWQHLADDVLYELRRPPRALQPPVGDCEPISGTTAAAVGSGHCAIHCTCDAPAATTTAATAATAFASRPLVQDLQSLSQQAIVQALQRTQGNMSEAARQLGISRQTLYRRLKSRSRVA</sequence>
<dbReference type="SUPFAM" id="SSF46689">
    <property type="entry name" value="Homeodomain-like"/>
    <property type="match status" value="1"/>
</dbReference>
<evidence type="ECO:0000259" key="6">
    <source>
        <dbReference type="PROSITE" id="PS50045"/>
    </source>
</evidence>
<dbReference type="Pfam" id="PF25601">
    <property type="entry name" value="AAA_lid_14"/>
    <property type="match status" value="1"/>
</dbReference>
<gene>
    <name evidence="8" type="ORF">SAMN02745117_00593</name>
</gene>
<name>A0A1M4V5B7_9BURK</name>
<dbReference type="EMBL" id="FQUZ01000005">
    <property type="protein sequence ID" value="SHE64073.1"/>
    <property type="molecule type" value="Genomic_DNA"/>
</dbReference>
<dbReference type="AlphaFoldDB" id="A0A1M4V5B7"/>
<evidence type="ECO:0000256" key="1">
    <source>
        <dbReference type="ARBA" id="ARBA00022741"/>
    </source>
</evidence>
<keyword evidence="5" id="KW-0804">Transcription</keyword>
<proteinExistence type="predicted"/>
<keyword evidence="1" id="KW-0547">Nucleotide-binding</keyword>
<dbReference type="InterPro" id="IPR025662">
    <property type="entry name" value="Sigma_54_int_dom_ATP-bd_1"/>
</dbReference>
<dbReference type="InterPro" id="IPR000014">
    <property type="entry name" value="PAS"/>
</dbReference>
<dbReference type="InterPro" id="IPR035965">
    <property type="entry name" value="PAS-like_dom_sf"/>
</dbReference>
<dbReference type="PROSITE" id="PS50045">
    <property type="entry name" value="SIGMA54_INTERACT_4"/>
    <property type="match status" value="1"/>
</dbReference>
<keyword evidence="2" id="KW-0067">ATP-binding</keyword>
<evidence type="ECO:0000256" key="4">
    <source>
        <dbReference type="ARBA" id="ARBA00023125"/>
    </source>
</evidence>
<dbReference type="PRINTS" id="PR01590">
    <property type="entry name" value="HTHFIS"/>
</dbReference>
<dbReference type="SMART" id="SM00382">
    <property type="entry name" value="AAA"/>
    <property type="match status" value="1"/>
</dbReference>
<keyword evidence="4" id="KW-0238">DNA-binding</keyword>
<dbReference type="PROSITE" id="PS00675">
    <property type="entry name" value="SIGMA54_INTERACT_1"/>
    <property type="match status" value="1"/>
</dbReference>
<dbReference type="InterPro" id="IPR058031">
    <property type="entry name" value="AAA_lid_NorR"/>
</dbReference>
<evidence type="ECO:0000256" key="2">
    <source>
        <dbReference type="ARBA" id="ARBA00022840"/>
    </source>
</evidence>